<keyword evidence="4" id="KW-0804">Transcription</keyword>
<feature type="compositionally biased region" description="Basic and acidic residues" evidence="6">
    <location>
        <begin position="143"/>
        <end position="152"/>
    </location>
</feature>
<feature type="domain" description="WRKY" evidence="7">
    <location>
        <begin position="155"/>
        <end position="220"/>
    </location>
</feature>
<dbReference type="GO" id="GO:0003700">
    <property type="term" value="F:DNA-binding transcription factor activity"/>
    <property type="evidence" value="ECO:0007669"/>
    <property type="project" value="InterPro"/>
</dbReference>
<dbReference type="SUPFAM" id="SSF118290">
    <property type="entry name" value="WRKY DNA-binding domain"/>
    <property type="match status" value="1"/>
</dbReference>
<evidence type="ECO:0000256" key="2">
    <source>
        <dbReference type="ARBA" id="ARBA00023015"/>
    </source>
</evidence>
<dbReference type="Pfam" id="PF03106">
    <property type="entry name" value="WRKY"/>
    <property type="match status" value="1"/>
</dbReference>
<name>A0AA51N3C5_ARAEL</name>
<feature type="region of interest" description="Disordered" evidence="6">
    <location>
        <begin position="58"/>
        <end position="152"/>
    </location>
</feature>
<feature type="compositionally biased region" description="Polar residues" evidence="6">
    <location>
        <begin position="105"/>
        <end position="116"/>
    </location>
</feature>
<keyword evidence="3" id="KW-0238">DNA-binding</keyword>
<dbReference type="InterPro" id="IPR044810">
    <property type="entry name" value="WRKY_plant"/>
</dbReference>
<protein>
    <submittedName>
        <fullName evidence="8">WRKY2 protein</fullName>
    </submittedName>
</protein>
<feature type="compositionally biased region" description="Pro residues" evidence="6">
    <location>
        <begin position="64"/>
        <end position="73"/>
    </location>
</feature>
<sequence>MEKKDQEVNNSSSMANLAFSDQFPMSFPLSNIFDMPCDGEKDEFMDMLQGTQDYFAPASLFDLPQPPPLPPHQPLLSPASTVPESSEVVNTPATPNSSSISSSSTEAANDDQQQSKTPDEQAEQDPQEKTKKTLKPKKKNPKRQKEPRFAFKTKSEIDNLDDGYRWRKYGQKAVKNSPFPRSYYRCTTTACGVKKRVERSSDDPSIVVTTYEGTHTHPCPMTPRGSIGIMPETSAFGGIAGGGSGTLGGGATNSPYIVPQTHYQQILMQQQQNPYLYNNPTLSSFNFRATNISTTSTNPVSFPNLFLQDRRFSPNPSALLRDQGLLQDMVPSQMRVEKKEDQ</sequence>
<evidence type="ECO:0000256" key="5">
    <source>
        <dbReference type="ARBA" id="ARBA00023242"/>
    </source>
</evidence>
<comment type="subcellular location">
    <subcellularLocation>
        <location evidence="1">Nucleus</location>
    </subcellularLocation>
</comment>
<reference evidence="8" key="1">
    <citation type="submission" date="2023-06" db="EMBL/GenBank/DDBJ databases">
        <authorList>
            <person name="Xu H."/>
        </authorList>
    </citation>
    <scope>NUCLEOTIDE SEQUENCE</scope>
    <source>
        <tissue evidence="8">Leaf</tissue>
    </source>
</reference>
<dbReference type="AlphaFoldDB" id="A0AA51N3C5"/>
<evidence type="ECO:0000256" key="1">
    <source>
        <dbReference type="ARBA" id="ARBA00004123"/>
    </source>
</evidence>
<dbReference type="InterPro" id="IPR036576">
    <property type="entry name" value="WRKY_dom_sf"/>
</dbReference>
<evidence type="ECO:0000313" key="8">
    <source>
        <dbReference type="EMBL" id="WMM66777.1"/>
    </source>
</evidence>
<keyword evidence="5" id="KW-0539">Nucleus</keyword>
<dbReference type="SMART" id="SM00774">
    <property type="entry name" value="WRKY"/>
    <property type="match status" value="1"/>
</dbReference>
<feature type="compositionally biased region" description="Polar residues" evidence="6">
    <location>
        <begin position="79"/>
        <end position="96"/>
    </location>
</feature>
<dbReference type="EMBL" id="OR161337">
    <property type="protein sequence ID" value="WMM66777.1"/>
    <property type="molecule type" value="mRNA"/>
</dbReference>
<keyword evidence="2" id="KW-0805">Transcription regulation</keyword>
<evidence type="ECO:0000256" key="3">
    <source>
        <dbReference type="ARBA" id="ARBA00023125"/>
    </source>
</evidence>
<dbReference type="GO" id="GO:0005634">
    <property type="term" value="C:nucleus"/>
    <property type="evidence" value="ECO:0007669"/>
    <property type="project" value="UniProtKB-SubCell"/>
</dbReference>
<dbReference type="FunFam" id="2.20.25.80:FF:000003">
    <property type="entry name" value="WRKY transcription factor 57"/>
    <property type="match status" value="1"/>
</dbReference>
<evidence type="ECO:0000259" key="7">
    <source>
        <dbReference type="PROSITE" id="PS50811"/>
    </source>
</evidence>
<dbReference type="PANTHER" id="PTHR31221">
    <property type="entry name" value="WRKY TRANSCRIPTION FACTOR PROTEIN 1-RELATED"/>
    <property type="match status" value="1"/>
</dbReference>
<dbReference type="Gene3D" id="2.20.25.80">
    <property type="entry name" value="WRKY domain"/>
    <property type="match status" value="1"/>
</dbReference>
<dbReference type="GO" id="GO:0043565">
    <property type="term" value="F:sequence-specific DNA binding"/>
    <property type="evidence" value="ECO:0007669"/>
    <property type="project" value="InterPro"/>
</dbReference>
<dbReference type="PANTHER" id="PTHR31221:SF378">
    <property type="entry name" value="WRKY TRANSCRIPTION FACTOR 23-RELATED"/>
    <property type="match status" value="1"/>
</dbReference>
<feature type="compositionally biased region" description="Basic residues" evidence="6">
    <location>
        <begin position="132"/>
        <end position="142"/>
    </location>
</feature>
<dbReference type="PROSITE" id="PS50811">
    <property type="entry name" value="WRKY"/>
    <property type="match status" value="1"/>
</dbReference>
<evidence type="ECO:0000256" key="4">
    <source>
        <dbReference type="ARBA" id="ARBA00023163"/>
    </source>
</evidence>
<dbReference type="InterPro" id="IPR003657">
    <property type="entry name" value="WRKY_dom"/>
</dbReference>
<evidence type="ECO:0000256" key="6">
    <source>
        <dbReference type="SAM" id="MobiDB-lite"/>
    </source>
</evidence>
<organism evidence="8">
    <name type="scientific">Aralia elata</name>
    <name type="common">Japanese angelica tree</name>
    <dbReference type="NCBI Taxonomy" id="82095"/>
    <lineage>
        <taxon>Eukaryota</taxon>
        <taxon>Viridiplantae</taxon>
        <taxon>Streptophyta</taxon>
        <taxon>Embryophyta</taxon>
        <taxon>Tracheophyta</taxon>
        <taxon>Spermatophyta</taxon>
        <taxon>Magnoliopsida</taxon>
        <taxon>eudicotyledons</taxon>
        <taxon>Gunneridae</taxon>
        <taxon>Pentapetalae</taxon>
        <taxon>asterids</taxon>
        <taxon>campanulids</taxon>
        <taxon>Apiales</taxon>
        <taxon>Araliaceae</taxon>
        <taxon>Aralia</taxon>
    </lineage>
</organism>
<proteinExistence type="evidence at transcript level"/>
<accession>A0AA51N3C5</accession>